<dbReference type="AlphaFoldDB" id="A0AAV7PL65"/>
<dbReference type="EMBL" id="JANPWB010000011">
    <property type="protein sequence ID" value="KAJ1127959.1"/>
    <property type="molecule type" value="Genomic_DNA"/>
</dbReference>
<dbReference type="Proteomes" id="UP001066276">
    <property type="component" value="Chromosome 7"/>
</dbReference>
<comment type="caution">
    <text evidence="1">The sequence shown here is derived from an EMBL/GenBank/DDBJ whole genome shotgun (WGS) entry which is preliminary data.</text>
</comment>
<proteinExistence type="predicted"/>
<evidence type="ECO:0000313" key="1">
    <source>
        <dbReference type="EMBL" id="KAJ1127959.1"/>
    </source>
</evidence>
<keyword evidence="2" id="KW-1185">Reference proteome</keyword>
<protein>
    <submittedName>
        <fullName evidence="1">Uncharacterized protein</fullName>
    </submittedName>
</protein>
<organism evidence="1 2">
    <name type="scientific">Pleurodeles waltl</name>
    <name type="common">Iberian ribbed newt</name>
    <dbReference type="NCBI Taxonomy" id="8319"/>
    <lineage>
        <taxon>Eukaryota</taxon>
        <taxon>Metazoa</taxon>
        <taxon>Chordata</taxon>
        <taxon>Craniata</taxon>
        <taxon>Vertebrata</taxon>
        <taxon>Euteleostomi</taxon>
        <taxon>Amphibia</taxon>
        <taxon>Batrachia</taxon>
        <taxon>Caudata</taxon>
        <taxon>Salamandroidea</taxon>
        <taxon>Salamandridae</taxon>
        <taxon>Pleurodelinae</taxon>
        <taxon>Pleurodeles</taxon>
    </lineage>
</organism>
<accession>A0AAV7PL65</accession>
<evidence type="ECO:0000313" key="2">
    <source>
        <dbReference type="Proteomes" id="UP001066276"/>
    </source>
</evidence>
<reference evidence="1" key="1">
    <citation type="journal article" date="2022" name="bioRxiv">
        <title>Sequencing and chromosome-scale assembly of the giantPleurodeles waltlgenome.</title>
        <authorList>
            <person name="Brown T."/>
            <person name="Elewa A."/>
            <person name="Iarovenko S."/>
            <person name="Subramanian E."/>
            <person name="Araus A.J."/>
            <person name="Petzold A."/>
            <person name="Susuki M."/>
            <person name="Suzuki K.-i.T."/>
            <person name="Hayashi T."/>
            <person name="Toyoda A."/>
            <person name="Oliveira C."/>
            <person name="Osipova E."/>
            <person name="Leigh N.D."/>
            <person name="Simon A."/>
            <person name="Yun M.H."/>
        </authorList>
    </citation>
    <scope>NUCLEOTIDE SEQUENCE</scope>
    <source>
        <strain evidence="1">20211129_DDA</strain>
        <tissue evidence="1">Liver</tissue>
    </source>
</reference>
<gene>
    <name evidence="1" type="ORF">NDU88_006352</name>
</gene>
<name>A0AAV7PL65_PLEWA</name>
<sequence>MHGRALVIFQVPNRSPEAAVIYDRRCCNTLSQRVNEQDFLCEVARSRLRLCPEGRQQEAFTLREFTGARRTVIRKHQAERKQARVYKNAHPEVASPTNFLT</sequence>